<evidence type="ECO:0000256" key="3">
    <source>
        <dbReference type="ARBA" id="ARBA00022630"/>
    </source>
</evidence>
<dbReference type="GO" id="GO:0050660">
    <property type="term" value="F:flavin adenine dinucleotide binding"/>
    <property type="evidence" value="ECO:0007669"/>
    <property type="project" value="InterPro"/>
</dbReference>
<dbReference type="SUPFAM" id="SSF51905">
    <property type="entry name" value="FAD/NAD(P)-binding domain"/>
    <property type="match status" value="1"/>
</dbReference>
<evidence type="ECO:0000256" key="5">
    <source>
        <dbReference type="ARBA" id="ARBA00022857"/>
    </source>
</evidence>
<evidence type="ECO:0000256" key="7">
    <source>
        <dbReference type="ARBA" id="ARBA00023033"/>
    </source>
</evidence>
<evidence type="ECO:0000256" key="2">
    <source>
        <dbReference type="ARBA" id="ARBA00009183"/>
    </source>
</evidence>
<dbReference type="InterPro" id="IPR000960">
    <property type="entry name" value="Flavin_mOase"/>
</dbReference>
<dbReference type="InterPro" id="IPR036188">
    <property type="entry name" value="FAD/NAD-bd_sf"/>
</dbReference>
<sequence>MVHLTIKKTIAIIGAGPCGLSQLLAFKQAEQDQLVELVCFERQAEWGGLWQYTALTGTDSCGEPIHSSMYRQLWSNGPKEVLEYVDYTFEQHFGVSIPSYPPRAVLYDYITGRAKAGDIRKFIQFRTAVRNVDFDDNTKKFHVTIEDLTNQLTKYLTFDHVIVASGHYTIPNMPDFEGISKFPGRVLHSHDYRGADEFVNKNLLIIGSSYSAEDIAMQCYKFGARSITISYRSCPMNFRWPDRVKEVPLLQKIEGRTAYFKDGTNVDNLDCIIVCTGYRHNHSYMAENLRFRTVGNLYVPSSLYKGIFWYAEPQLAYLGMQNQLYTLNMFDIQAALVRDVFLGYVTLPDDKSQKQRQKDISEWQAREQTLSLDDHEAFSDLQTDYIRDIISCCDQNTVPKFDLERSNAGMYKFFQDKRDNILTYRDQPFHSIFFPDKEAPTSETPWIKNTDDSIEGFLQSIKTV</sequence>
<gene>
    <name evidence="9" type="ORF">IZO911_LOCUS3509</name>
    <name evidence="10" type="ORF">KXQ929_LOCUS2875</name>
</gene>
<keyword evidence="6 8" id="KW-0560">Oxidoreductase</keyword>
<comment type="similarity">
    <text evidence="2 8">Belongs to the FMO family.</text>
</comment>
<dbReference type="FunFam" id="3.50.50.60:FF:000138">
    <property type="entry name" value="Flavin-containing monooxygenase"/>
    <property type="match status" value="1"/>
</dbReference>
<evidence type="ECO:0000313" key="9">
    <source>
        <dbReference type="EMBL" id="CAF0740529.1"/>
    </source>
</evidence>
<dbReference type="EMBL" id="CAJNOE010000018">
    <property type="protein sequence ID" value="CAF0740529.1"/>
    <property type="molecule type" value="Genomic_DNA"/>
</dbReference>
<dbReference type="AlphaFoldDB" id="A0A813NPC5"/>
<keyword evidence="5" id="KW-0521">NADP</keyword>
<proteinExistence type="inferred from homology"/>
<dbReference type="Proteomes" id="UP000663868">
    <property type="component" value="Unassembled WGS sequence"/>
</dbReference>
<evidence type="ECO:0000313" key="11">
    <source>
        <dbReference type="Proteomes" id="UP000663860"/>
    </source>
</evidence>
<keyword evidence="4 8" id="KW-0274">FAD</keyword>
<protein>
    <recommendedName>
        <fullName evidence="8">Flavin-containing monooxygenase</fullName>
        <ecNumber evidence="8">1.-.-.-</ecNumber>
    </recommendedName>
</protein>
<dbReference type="Proteomes" id="UP000663860">
    <property type="component" value="Unassembled WGS sequence"/>
</dbReference>
<organism evidence="9 11">
    <name type="scientific">Adineta steineri</name>
    <dbReference type="NCBI Taxonomy" id="433720"/>
    <lineage>
        <taxon>Eukaryota</taxon>
        <taxon>Metazoa</taxon>
        <taxon>Spiralia</taxon>
        <taxon>Gnathifera</taxon>
        <taxon>Rotifera</taxon>
        <taxon>Eurotatoria</taxon>
        <taxon>Bdelloidea</taxon>
        <taxon>Adinetida</taxon>
        <taxon>Adinetidae</taxon>
        <taxon>Adineta</taxon>
    </lineage>
</organism>
<dbReference type="EC" id="1.-.-.-" evidence="8"/>
<dbReference type="PRINTS" id="PR00370">
    <property type="entry name" value="FMOXYGENASE"/>
</dbReference>
<dbReference type="Gene3D" id="3.50.50.60">
    <property type="entry name" value="FAD/NAD(P)-binding domain"/>
    <property type="match status" value="2"/>
</dbReference>
<dbReference type="EMBL" id="CAJOBB010000089">
    <property type="protein sequence ID" value="CAF3555664.1"/>
    <property type="molecule type" value="Genomic_DNA"/>
</dbReference>
<evidence type="ECO:0000313" key="10">
    <source>
        <dbReference type="EMBL" id="CAF3555664.1"/>
    </source>
</evidence>
<dbReference type="InterPro" id="IPR020946">
    <property type="entry name" value="Flavin_mOase-like"/>
</dbReference>
<dbReference type="GO" id="GO:0004499">
    <property type="term" value="F:N,N-dimethylaniline monooxygenase activity"/>
    <property type="evidence" value="ECO:0007669"/>
    <property type="project" value="InterPro"/>
</dbReference>
<reference evidence="9" key="1">
    <citation type="submission" date="2021-02" db="EMBL/GenBank/DDBJ databases">
        <authorList>
            <person name="Nowell W R."/>
        </authorList>
    </citation>
    <scope>NUCLEOTIDE SEQUENCE</scope>
</reference>
<dbReference type="GO" id="GO:0050661">
    <property type="term" value="F:NADP binding"/>
    <property type="evidence" value="ECO:0007669"/>
    <property type="project" value="InterPro"/>
</dbReference>
<keyword evidence="3 8" id="KW-0285">Flavoprotein</keyword>
<accession>A0A813NPC5</accession>
<name>A0A813NPC5_9BILA</name>
<dbReference type="PIRSF" id="PIRSF000332">
    <property type="entry name" value="FMO"/>
    <property type="match status" value="1"/>
</dbReference>
<comment type="cofactor">
    <cofactor evidence="1 8">
        <name>FAD</name>
        <dbReference type="ChEBI" id="CHEBI:57692"/>
    </cofactor>
</comment>
<comment type="caution">
    <text evidence="9">The sequence shown here is derived from an EMBL/GenBank/DDBJ whole genome shotgun (WGS) entry which is preliminary data.</text>
</comment>
<keyword evidence="7 8" id="KW-0503">Monooxygenase</keyword>
<evidence type="ECO:0000256" key="6">
    <source>
        <dbReference type="ARBA" id="ARBA00023002"/>
    </source>
</evidence>
<evidence type="ECO:0000256" key="1">
    <source>
        <dbReference type="ARBA" id="ARBA00001974"/>
    </source>
</evidence>
<dbReference type="Pfam" id="PF00743">
    <property type="entry name" value="FMO-like"/>
    <property type="match status" value="2"/>
</dbReference>
<evidence type="ECO:0000256" key="8">
    <source>
        <dbReference type="RuleBase" id="RU361177"/>
    </source>
</evidence>
<dbReference type="PANTHER" id="PTHR23023">
    <property type="entry name" value="DIMETHYLANILINE MONOOXYGENASE"/>
    <property type="match status" value="1"/>
</dbReference>
<dbReference type="InterPro" id="IPR050346">
    <property type="entry name" value="FMO-like"/>
</dbReference>
<evidence type="ECO:0000256" key="4">
    <source>
        <dbReference type="ARBA" id="ARBA00022827"/>
    </source>
</evidence>